<accession>A0A0F9C7N0</accession>
<gene>
    <name evidence="1" type="ORF">LCGC14_2436660</name>
</gene>
<dbReference type="AlphaFoldDB" id="A0A0F9C7N0"/>
<reference evidence="1" key="1">
    <citation type="journal article" date="2015" name="Nature">
        <title>Complex archaea that bridge the gap between prokaryotes and eukaryotes.</title>
        <authorList>
            <person name="Spang A."/>
            <person name="Saw J.H."/>
            <person name="Jorgensen S.L."/>
            <person name="Zaremba-Niedzwiedzka K."/>
            <person name="Martijn J."/>
            <person name="Lind A.E."/>
            <person name="van Eijk R."/>
            <person name="Schleper C."/>
            <person name="Guy L."/>
            <person name="Ettema T.J."/>
        </authorList>
    </citation>
    <scope>NUCLEOTIDE SEQUENCE</scope>
</reference>
<comment type="caution">
    <text evidence="1">The sequence shown here is derived from an EMBL/GenBank/DDBJ whole genome shotgun (WGS) entry which is preliminary data.</text>
</comment>
<evidence type="ECO:0000313" key="1">
    <source>
        <dbReference type="EMBL" id="KKL22317.1"/>
    </source>
</evidence>
<organism evidence="1">
    <name type="scientific">marine sediment metagenome</name>
    <dbReference type="NCBI Taxonomy" id="412755"/>
    <lineage>
        <taxon>unclassified sequences</taxon>
        <taxon>metagenomes</taxon>
        <taxon>ecological metagenomes</taxon>
    </lineage>
</organism>
<dbReference type="EMBL" id="LAZR01037399">
    <property type="protein sequence ID" value="KKL22317.1"/>
    <property type="molecule type" value="Genomic_DNA"/>
</dbReference>
<proteinExistence type="predicted"/>
<sequence>MARDTARANLLRLHDKKGMTWRKIAKMKEYRGIPAGTLCSISKGYWPKDLTVLRKLGIKEPELIEQYRDELGRFQ</sequence>
<protein>
    <recommendedName>
        <fullName evidence="2">HTH cro/C1-type domain-containing protein</fullName>
    </recommendedName>
</protein>
<evidence type="ECO:0008006" key="2">
    <source>
        <dbReference type="Google" id="ProtNLM"/>
    </source>
</evidence>
<name>A0A0F9C7N0_9ZZZZ</name>